<name>A0A0K1PU82_9BACT</name>
<evidence type="ECO:0000313" key="2">
    <source>
        <dbReference type="Proteomes" id="UP000064967"/>
    </source>
</evidence>
<dbReference type="Proteomes" id="UP000064967">
    <property type="component" value="Chromosome"/>
</dbReference>
<proteinExistence type="predicted"/>
<gene>
    <name evidence="1" type="ORF">AKJ09_03762</name>
</gene>
<accession>A0A0K1PU82</accession>
<dbReference type="KEGG" id="llu:AKJ09_03762"/>
<sequence>MFVQNEAVSVCLLLNRRTKTMRVIDFRAGPSHAKRLFVLKLAQREGIEKVYTLVERDEVSTWIKLGFTREANIPAFYKRSDAFILGCAVAEAMAGNFRLPATMDDDEPEEAAPSAAIDFAEKTVITAKKHAKGLSDRQLPIVKLGMPSAADVKKATDKALRAGRALTAFEPFGRDGEQTFYQIGAKGGFELIARIESQGCFGNAFLELLTGPKTDTERLATVSALRTLCDDFLEKGVVGCFALAPSDDAALATAFVHNGFRRTGLLANHLIVGRERKDAIMWSRKLATPAGE</sequence>
<organism evidence="1 2">
    <name type="scientific">Labilithrix luteola</name>
    <dbReference type="NCBI Taxonomy" id="1391654"/>
    <lineage>
        <taxon>Bacteria</taxon>
        <taxon>Pseudomonadati</taxon>
        <taxon>Myxococcota</taxon>
        <taxon>Polyangia</taxon>
        <taxon>Polyangiales</taxon>
        <taxon>Labilitrichaceae</taxon>
        <taxon>Labilithrix</taxon>
    </lineage>
</organism>
<protein>
    <submittedName>
        <fullName evidence="1">Uncharacterized protein</fullName>
    </submittedName>
</protein>
<reference evidence="1 2" key="1">
    <citation type="submission" date="2015-08" db="EMBL/GenBank/DDBJ databases">
        <authorList>
            <person name="Babu N.S."/>
            <person name="Beckwith C.J."/>
            <person name="Beseler K.G."/>
            <person name="Brison A."/>
            <person name="Carone J.V."/>
            <person name="Caskin T.P."/>
            <person name="Diamond M."/>
            <person name="Durham M.E."/>
            <person name="Foxe J.M."/>
            <person name="Go M."/>
            <person name="Henderson B.A."/>
            <person name="Jones I.B."/>
            <person name="McGettigan J.A."/>
            <person name="Micheletti S.J."/>
            <person name="Nasrallah M.E."/>
            <person name="Ortiz D."/>
            <person name="Piller C.R."/>
            <person name="Privatt S.R."/>
            <person name="Schneider S.L."/>
            <person name="Sharp S."/>
            <person name="Smith T.C."/>
            <person name="Stanton J.D."/>
            <person name="Ullery H.E."/>
            <person name="Wilson R.J."/>
            <person name="Serrano M.G."/>
            <person name="Buck G."/>
            <person name="Lee V."/>
            <person name="Wang Y."/>
            <person name="Carvalho R."/>
            <person name="Voegtly L."/>
            <person name="Shi R."/>
            <person name="Duckworth R."/>
            <person name="Johnson A."/>
            <person name="Loviza R."/>
            <person name="Walstead R."/>
            <person name="Shah Z."/>
            <person name="Kiflezghi M."/>
            <person name="Wade K."/>
            <person name="Ball S.L."/>
            <person name="Bradley K.W."/>
            <person name="Asai D.J."/>
            <person name="Bowman C.A."/>
            <person name="Russell D.A."/>
            <person name="Pope W.H."/>
            <person name="Jacobs-Sera D."/>
            <person name="Hendrix R.W."/>
            <person name="Hatfull G.F."/>
        </authorList>
    </citation>
    <scope>NUCLEOTIDE SEQUENCE [LARGE SCALE GENOMIC DNA]</scope>
    <source>
        <strain evidence="1 2">DSM 27648</strain>
    </source>
</reference>
<evidence type="ECO:0000313" key="1">
    <source>
        <dbReference type="EMBL" id="AKU97098.1"/>
    </source>
</evidence>
<keyword evidence="2" id="KW-1185">Reference proteome</keyword>
<dbReference type="AlphaFoldDB" id="A0A0K1PU82"/>
<dbReference type="EMBL" id="CP012333">
    <property type="protein sequence ID" value="AKU97098.1"/>
    <property type="molecule type" value="Genomic_DNA"/>
</dbReference>